<dbReference type="EMBL" id="CACRUA010000030">
    <property type="protein sequence ID" value="VYU58306.1"/>
    <property type="molecule type" value="Genomic_DNA"/>
</dbReference>
<feature type="transmembrane region" description="Helical" evidence="1">
    <location>
        <begin position="9"/>
        <end position="28"/>
    </location>
</feature>
<dbReference type="AlphaFoldDB" id="A0A6N3G2C8"/>
<feature type="transmembrane region" description="Helical" evidence="1">
    <location>
        <begin position="69"/>
        <end position="89"/>
    </location>
</feature>
<evidence type="ECO:0000313" key="2">
    <source>
        <dbReference type="EMBL" id="VYU58306.1"/>
    </source>
</evidence>
<reference evidence="2" key="1">
    <citation type="submission" date="2019-11" db="EMBL/GenBank/DDBJ databases">
        <authorList>
            <person name="Feng L."/>
        </authorList>
    </citation>
    <scope>NUCLEOTIDE SEQUENCE</scope>
    <source>
        <strain evidence="2">CsymbiosumLFYP84</strain>
    </source>
</reference>
<keyword evidence="1" id="KW-0472">Membrane</keyword>
<gene>
    <name evidence="2" type="ORF">CSLFYP84_02809</name>
</gene>
<organism evidence="2">
    <name type="scientific">Clostridium symbiosum</name>
    <name type="common">Bacteroides symbiosus</name>
    <dbReference type="NCBI Taxonomy" id="1512"/>
    <lineage>
        <taxon>Bacteria</taxon>
        <taxon>Bacillati</taxon>
        <taxon>Bacillota</taxon>
        <taxon>Clostridia</taxon>
        <taxon>Lachnospirales</taxon>
        <taxon>Lachnospiraceae</taxon>
        <taxon>Otoolea</taxon>
    </lineage>
</organism>
<protein>
    <submittedName>
        <fullName evidence="2">Uncharacterized protein</fullName>
    </submittedName>
</protein>
<dbReference type="RefSeq" id="WP_087150673.1">
    <property type="nucleotide sequence ID" value="NZ_CACRUA010000030.1"/>
</dbReference>
<accession>A0A6N3G2C8</accession>
<name>A0A6N3G2C8_CLOSY</name>
<keyword evidence="1" id="KW-1133">Transmembrane helix</keyword>
<feature type="transmembrane region" description="Helical" evidence="1">
    <location>
        <begin position="34"/>
        <end position="57"/>
    </location>
</feature>
<sequence length="93" mass="10426">MKAENLGRLSLLVSVLPLTLFIIRHLKIGMDAPWVYIIFAVYALLIIAGFVFAIWLVKNKKTRTAISKAALTLSSLYVAFFSFFIYLTVAANI</sequence>
<proteinExistence type="predicted"/>
<evidence type="ECO:0000256" key="1">
    <source>
        <dbReference type="SAM" id="Phobius"/>
    </source>
</evidence>
<keyword evidence="1" id="KW-0812">Transmembrane</keyword>